<proteinExistence type="predicted"/>
<dbReference type="AlphaFoldDB" id="A0A4Z2IX43"/>
<comment type="caution">
    <text evidence="1">The sequence shown here is derived from an EMBL/GenBank/DDBJ whole genome shotgun (WGS) entry which is preliminary data.</text>
</comment>
<sequence length="143" mass="15297">MGIGVLATGIHPMAAARANGSHAATPAAMLACNLQSQIKISFPPSPEQMSVPCSRFSTTDSSSTFNMMAGVTFSFVEQLQWLVIATVSVTPAQPAQPEHISHTNTHLSHRSTHSIIALAVYPQCWATVHTAHQGHALHRGRIH</sequence>
<keyword evidence="2" id="KW-1185">Reference proteome</keyword>
<organism evidence="1 2">
    <name type="scientific">Liparis tanakae</name>
    <name type="common">Tanaka's snailfish</name>
    <dbReference type="NCBI Taxonomy" id="230148"/>
    <lineage>
        <taxon>Eukaryota</taxon>
        <taxon>Metazoa</taxon>
        <taxon>Chordata</taxon>
        <taxon>Craniata</taxon>
        <taxon>Vertebrata</taxon>
        <taxon>Euteleostomi</taxon>
        <taxon>Actinopterygii</taxon>
        <taxon>Neopterygii</taxon>
        <taxon>Teleostei</taxon>
        <taxon>Neoteleostei</taxon>
        <taxon>Acanthomorphata</taxon>
        <taxon>Eupercaria</taxon>
        <taxon>Perciformes</taxon>
        <taxon>Cottioidei</taxon>
        <taxon>Cottales</taxon>
        <taxon>Liparidae</taxon>
        <taxon>Liparis</taxon>
    </lineage>
</organism>
<reference evidence="1 2" key="1">
    <citation type="submission" date="2019-03" db="EMBL/GenBank/DDBJ databases">
        <title>First draft genome of Liparis tanakae, snailfish: a comprehensive survey of snailfish specific genes.</title>
        <authorList>
            <person name="Kim W."/>
            <person name="Song I."/>
            <person name="Jeong J.-H."/>
            <person name="Kim D."/>
            <person name="Kim S."/>
            <person name="Ryu S."/>
            <person name="Song J.Y."/>
            <person name="Lee S.K."/>
        </authorList>
    </citation>
    <scope>NUCLEOTIDE SEQUENCE [LARGE SCALE GENOMIC DNA]</scope>
    <source>
        <tissue evidence="1">Muscle</tissue>
    </source>
</reference>
<protein>
    <submittedName>
        <fullName evidence="1">Uncharacterized protein</fullName>
    </submittedName>
</protein>
<accession>A0A4Z2IX43</accession>
<name>A0A4Z2IX43_9TELE</name>
<gene>
    <name evidence="1" type="ORF">EYF80_007734</name>
</gene>
<evidence type="ECO:0000313" key="1">
    <source>
        <dbReference type="EMBL" id="TNN82088.1"/>
    </source>
</evidence>
<evidence type="ECO:0000313" key="2">
    <source>
        <dbReference type="Proteomes" id="UP000314294"/>
    </source>
</evidence>
<dbReference type="Proteomes" id="UP000314294">
    <property type="component" value="Unassembled WGS sequence"/>
</dbReference>
<dbReference type="EMBL" id="SRLO01000042">
    <property type="protein sequence ID" value="TNN82088.1"/>
    <property type="molecule type" value="Genomic_DNA"/>
</dbReference>